<reference evidence="1 2" key="1">
    <citation type="journal article" date="2018" name="Front. Plant Sci.">
        <title>Red Clover (Trifolium pratense) and Zigzag Clover (T. medium) - A Picture of Genomic Similarities and Differences.</title>
        <authorList>
            <person name="Dluhosova J."/>
            <person name="Istvanek J."/>
            <person name="Nedelnik J."/>
            <person name="Repkova J."/>
        </authorList>
    </citation>
    <scope>NUCLEOTIDE SEQUENCE [LARGE SCALE GENOMIC DNA]</scope>
    <source>
        <strain evidence="2">cv. 10/8</strain>
        <tissue evidence="1">Leaf</tissue>
    </source>
</reference>
<feature type="non-terminal residue" evidence="1">
    <location>
        <position position="1"/>
    </location>
</feature>
<comment type="caution">
    <text evidence="1">The sequence shown here is derived from an EMBL/GenBank/DDBJ whole genome shotgun (WGS) entry which is preliminary data.</text>
</comment>
<keyword evidence="1" id="KW-0808">Transferase</keyword>
<dbReference type="Proteomes" id="UP000265520">
    <property type="component" value="Unassembled WGS sequence"/>
</dbReference>
<evidence type="ECO:0000313" key="1">
    <source>
        <dbReference type="EMBL" id="MCI01702.1"/>
    </source>
</evidence>
<keyword evidence="1" id="KW-0418">Kinase</keyword>
<dbReference type="AlphaFoldDB" id="A0A392NQM6"/>
<dbReference type="GO" id="GO:0016301">
    <property type="term" value="F:kinase activity"/>
    <property type="evidence" value="ECO:0007669"/>
    <property type="project" value="UniProtKB-KW"/>
</dbReference>
<proteinExistence type="predicted"/>
<name>A0A392NQM6_9FABA</name>
<organism evidence="1 2">
    <name type="scientific">Trifolium medium</name>
    <dbReference type="NCBI Taxonomy" id="97028"/>
    <lineage>
        <taxon>Eukaryota</taxon>
        <taxon>Viridiplantae</taxon>
        <taxon>Streptophyta</taxon>
        <taxon>Embryophyta</taxon>
        <taxon>Tracheophyta</taxon>
        <taxon>Spermatophyta</taxon>
        <taxon>Magnoliopsida</taxon>
        <taxon>eudicotyledons</taxon>
        <taxon>Gunneridae</taxon>
        <taxon>Pentapetalae</taxon>
        <taxon>rosids</taxon>
        <taxon>fabids</taxon>
        <taxon>Fabales</taxon>
        <taxon>Fabaceae</taxon>
        <taxon>Papilionoideae</taxon>
        <taxon>50 kb inversion clade</taxon>
        <taxon>NPAAA clade</taxon>
        <taxon>Hologalegina</taxon>
        <taxon>IRL clade</taxon>
        <taxon>Trifolieae</taxon>
        <taxon>Trifolium</taxon>
    </lineage>
</organism>
<dbReference type="EMBL" id="LXQA010046866">
    <property type="protein sequence ID" value="MCI01702.1"/>
    <property type="molecule type" value="Genomic_DNA"/>
</dbReference>
<sequence length="64" mass="6886">CSLFPVLHSVLQTNILQRDTILTLMKLITAGDSAADSTNTPALIAGTEKSLPKCQNVLDDKNDM</sequence>
<protein>
    <submittedName>
        <fullName evidence="1">Serine/threonine-protein kinase fray2-like</fullName>
    </submittedName>
</protein>
<accession>A0A392NQM6</accession>
<keyword evidence="2" id="KW-1185">Reference proteome</keyword>
<evidence type="ECO:0000313" key="2">
    <source>
        <dbReference type="Proteomes" id="UP000265520"/>
    </source>
</evidence>
<gene>
    <name evidence="1" type="ORF">A2U01_0022729</name>
</gene>